<evidence type="ECO:0000313" key="8">
    <source>
        <dbReference type="Proteomes" id="UP000475862"/>
    </source>
</evidence>
<evidence type="ECO:0000256" key="1">
    <source>
        <dbReference type="ARBA" id="ARBA00022741"/>
    </source>
</evidence>
<keyword evidence="8" id="KW-1185">Reference proteome</keyword>
<dbReference type="Pfam" id="PF00069">
    <property type="entry name" value="Pkinase"/>
    <property type="match status" value="1"/>
</dbReference>
<evidence type="ECO:0000256" key="2">
    <source>
        <dbReference type="ARBA" id="ARBA00022840"/>
    </source>
</evidence>
<dbReference type="GO" id="GO:0004674">
    <property type="term" value="F:protein serine/threonine kinase activity"/>
    <property type="evidence" value="ECO:0007669"/>
    <property type="project" value="UniProtKB-KW"/>
</dbReference>
<dbReference type="SMART" id="SM00220">
    <property type="entry name" value="S_TKc"/>
    <property type="match status" value="1"/>
</dbReference>
<dbReference type="GO" id="GO:0010506">
    <property type="term" value="P:regulation of autophagy"/>
    <property type="evidence" value="ECO:0007669"/>
    <property type="project" value="InterPro"/>
</dbReference>
<evidence type="ECO:0000259" key="5">
    <source>
        <dbReference type="PROSITE" id="PS50006"/>
    </source>
</evidence>
<dbReference type="EMBL" id="VYZN01000014">
    <property type="protein sequence ID" value="KAE9539381.1"/>
    <property type="molecule type" value="Genomic_DNA"/>
</dbReference>
<dbReference type="InterPro" id="IPR045269">
    <property type="entry name" value="Atg1-like"/>
</dbReference>
<keyword evidence="4" id="KW-0808">Transferase</keyword>
<dbReference type="Proteomes" id="UP000475862">
    <property type="component" value="Unassembled WGS sequence"/>
</dbReference>
<dbReference type="GO" id="GO:0006914">
    <property type="term" value="P:autophagy"/>
    <property type="evidence" value="ECO:0007669"/>
    <property type="project" value="UniProtKB-ARBA"/>
</dbReference>
<feature type="domain" description="Protein kinase" evidence="6">
    <location>
        <begin position="158"/>
        <end position="414"/>
    </location>
</feature>
<proteinExistence type="inferred from homology"/>
<keyword evidence="2 3" id="KW-0067">ATP-binding</keyword>
<evidence type="ECO:0000256" key="3">
    <source>
        <dbReference type="PROSITE-ProRule" id="PRU10141"/>
    </source>
</evidence>
<evidence type="ECO:0008006" key="9">
    <source>
        <dbReference type="Google" id="ProtNLM"/>
    </source>
</evidence>
<keyword evidence="1 3" id="KW-0547">Nucleotide-binding</keyword>
<sequence>MGDLEVLTPLINSQDSLCSQDQISNPETTNAWGRLYPENECLKIEDLVKDNYNAGRQTNDVDFQFTKQCFSLKVMNHISKIHFTINREKIGTLDHVVFITDTSANGTFLNGEKIGKDNRWILSNNDKISIVSKTNYVYTFTDKRSDYLNCPQKVREQFAVYGVLGRGTFGEVRLAFEKKTSKCFALKKVNRESCIVLREPDILSSLSHPNIVNMENFIDTTDAIYITLEYMPGGTLKQLIENTKRLKESESKIILYQVARAVQYLHNRSIAHRDLKPGNILLSYKSPLSVVKLADFGLSKKITENTHLKTFCGSLAYLAPEVFSNRKLVTQSCINYTNKVDSWSFGVILYECLSGYKPFVGDHIEEKIIKGVYNLSKLKLFNTSNVAQDIIKQLLTIDYNIRFDFDKILKHTWFEKDLLMKEKVGNLMAEFSNSLMPSHKYSSNKENFAKKIKFCSCLAQDTCSESIRT</sequence>
<dbReference type="PROSITE" id="PS00108">
    <property type="entry name" value="PROTEIN_KINASE_ST"/>
    <property type="match status" value="1"/>
</dbReference>
<dbReference type="PROSITE" id="PS50011">
    <property type="entry name" value="PROTEIN_KINASE_DOM"/>
    <property type="match status" value="1"/>
</dbReference>
<accession>A0A6G0TUK5</accession>
<dbReference type="Gene3D" id="2.60.200.20">
    <property type="match status" value="1"/>
</dbReference>
<evidence type="ECO:0000259" key="6">
    <source>
        <dbReference type="PROSITE" id="PS50011"/>
    </source>
</evidence>
<dbReference type="InterPro" id="IPR000719">
    <property type="entry name" value="Prot_kinase_dom"/>
</dbReference>
<evidence type="ECO:0000313" key="7">
    <source>
        <dbReference type="EMBL" id="KAE9539381.1"/>
    </source>
</evidence>
<dbReference type="InterPro" id="IPR011009">
    <property type="entry name" value="Kinase-like_dom_sf"/>
</dbReference>
<comment type="caution">
    <text evidence="7">The sequence shown here is derived from an EMBL/GenBank/DDBJ whole genome shotgun (WGS) entry which is preliminary data.</text>
</comment>
<dbReference type="PANTHER" id="PTHR24348">
    <property type="entry name" value="SERINE/THREONINE-PROTEIN KINASE UNC-51-RELATED"/>
    <property type="match status" value="1"/>
</dbReference>
<organism evidence="7 8">
    <name type="scientific">Aphis glycines</name>
    <name type="common">Soybean aphid</name>
    <dbReference type="NCBI Taxonomy" id="307491"/>
    <lineage>
        <taxon>Eukaryota</taxon>
        <taxon>Metazoa</taxon>
        <taxon>Ecdysozoa</taxon>
        <taxon>Arthropoda</taxon>
        <taxon>Hexapoda</taxon>
        <taxon>Insecta</taxon>
        <taxon>Pterygota</taxon>
        <taxon>Neoptera</taxon>
        <taxon>Paraneoptera</taxon>
        <taxon>Hemiptera</taxon>
        <taxon>Sternorrhyncha</taxon>
        <taxon>Aphidomorpha</taxon>
        <taxon>Aphidoidea</taxon>
        <taxon>Aphididae</taxon>
        <taxon>Aphidini</taxon>
        <taxon>Aphis</taxon>
        <taxon>Aphis</taxon>
    </lineage>
</organism>
<feature type="domain" description="FHA" evidence="5">
    <location>
        <begin position="52"/>
        <end position="114"/>
    </location>
</feature>
<dbReference type="GO" id="GO:0005524">
    <property type="term" value="F:ATP binding"/>
    <property type="evidence" value="ECO:0007669"/>
    <property type="project" value="UniProtKB-UniRule"/>
</dbReference>
<gene>
    <name evidence="7" type="ORF">AGLY_004633</name>
</gene>
<evidence type="ECO:0000256" key="4">
    <source>
        <dbReference type="RuleBase" id="RU000304"/>
    </source>
</evidence>
<dbReference type="InterPro" id="IPR000253">
    <property type="entry name" value="FHA_dom"/>
</dbReference>
<dbReference type="InterPro" id="IPR017441">
    <property type="entry name" value="Protein_kinase_ATP_BS"/>
</dbReference>
<dbReference type="OrthoDB" id="40902at2759"/>
<reference evidence="7 8" key="1">
    <citation type="submission" date="2019-08" db="EMBL/GenBank/DDBJ databases">
        <title>The genome of the soybean aphid Biotype 1, its phylome, world population structure and adaptation to the North American continent.</title>
        <authorList>
            <person name="Giordano R."/>
            <person name="Donthu R.K."/>
            <person name="Hernandez A.G."/>
            <person name="Wright C.L."/>
            <person name="Zimin A.V."/>
        </authorList>
    </citation>
    <scope>NUCLEOTIDE SEQUENCE [LARGE SCALE GENOMIC DNA]</scope>
    <source>
        <tissue evidence="7">Whole aphids</tissue>
    </source>
</reference>
<dbReference type="FunFam" id="1.10.510.10:FF:000571">
    <property type="entry name" value="Maternal embryonic leucine zipper kinase"/>
    <property type="match status" value="1"/>
</dbReference>
<dbReference type="InterPro" id="IPR008984">
    <property type="entry name" value="SMAD_FHA_dom_sf"/>
</dbReference>
<dbReference type="InterPro" id="IPR008271">
    <property type="entry name" value="Ser/Thr_kinase_AS"/>
</dbReference>
<keyword evidence="4" id="KW-0723">Serine/threonine-protein kinase</keyword>
<protein>
    <recommendedName>
        <fullName evidence="9">Serine/threonine-protein kinase Chk2</fullName>
    </recommendedName>
</protein>
<dbReference type="Gene3D" id="1.10.510.10">
    <property type="entry name" value="Transferase(Phosphotransferase) domain 1"/>
    <property type="match status" value="1"/>
</dbReference>
<dbReference type="PROSITE" id="PS50006">
    <property type="entry name" value="FHA_DOMAIN"/>
    <property type="match status" value="1"/>
</dbReference>
<comment type="similarity">
    <text evidence="4">Belongs to the protein kinase superfamily.</text>
</comment>
<dbReference type="Pfam" id="PF00498">
    <property type="entry name" value="FHA"/>
    <property type="match status" value="1"/>
</dbReference>
<feature type="binding site" evidence="3">
    <location>
        <position position="187"/>
    </location>
    <ligand>
        <name>ATP</name>
        <dbReference type="ChEBI" id="CHEBI:30616"/>
    </ligand>
</feature>
<dbReference type="GO" id="GO:0005737">
    <property type="term" value="C:cytoplasm"/>
    <property type="evidence" value="ECO:0007669"/>
    <property type="project" value="TreeGrafter"/>
</dbReference>
<dbReference type="SUPFAM" id="SSF56112">
    <property type="entry name" value="Protein kinase-like (PK-like)"/>
    <property type="match status" value="1"/>
</dbReference>
<keyword evidence="4" id="KW-0418">Kinase</keyword>
<dbReference type="SUPFAM" id="SSF49879">
    <property type="entry name" value="SMAD/FHA domain"/>
    <property type="match status" value="1"/>
</dbReference>
<dbReference type="PROSITE" id="PS00107">
    <property type="entry name" value="PROTEIN_KINASE_ATP"/>
    <property type="match status" value="1"/>
</dbReference>
<name>A0A6G0TUK5_APHGL</name>
<dbReference type="AlphaFoldDB" id="A0A6G0TUK5"/>